<dbReference type="Pfam" id="PF14151">
    <property type="entry name" value="YfhD"/>
    <property type="match status" value="1"/>
</dbReference>
<evidence type="ECO:0000313" key="2">
    <source>
        <dbReference type="EMBL" id="MBP1948590.1"/>
    </source>
</evidence>
<dbReference type="Proteomes" id="UP001519328">
    <property type="component" value="Unassembled WGS sequence"/>
</dbReference>
<dbReference type="InterPro" id="IPR025435">
    <property type="entry name" value="YfhD-like"/>
</dbReference>
<sequence>MGRDEHNKPRGRNFLAQTPKNQKTDGRDVEFSNEFADHEDKEAQARSQQADKRAKRK</sequence>
<evidence type="ECO:0008006" key="4">
    <source>
        <dbReference type="Google" id="ProtNLM"/>
    </source>
</evidence>
<feature type="region of interest" description="Disordered" evidence="1">
    <location>
        <begin position="1"/>
        <end position="57"/>
    </location>
</feature>
<evidence type="ECO:0000313" key="3">
    <source>
        <dbReference type="Proteomes" id="UP001519328"/>
    </source>
</evidence>
<comment type="caution">
    <text evidence="2">The sequence shown here is derived from an EMBL/GenBank/DDBJ whole genome shotgun (WGS) entry which is preliminary data.</text>
</comment>
<protein>
    <recommendedName>
        <fullName evidence="4">YfhD family protein</fullName>
    </recommendedName>
</protein>
<evidence type="ECO:0000256" key="1">
    <source>
        <dbReference type="SAM" id="MobiDB-lite"/>
    </source>
</evidence>
<proteinExistence type="predicted"/>
<reference evidence="2 3" key="1">
    <citation type="submission" date="2021-03" db="EMBL/GenBank/DDBJ databases">
        <title>Genomic Encyclopedia of Type Strains, Phase IV (KMG-IV): sequencing the most valuable type-strain genomes for metagenomic binning, comparative biology and taxonomic classification.</title>
        <authorList>
            <person name="Goeker M."/>
        </authorList>
    </citation>
    <scope>NUCLEOTIDE SEQUENCE [LARGE SCALE GENOMIC DNA]</scope>
    <source>
        <strain evidence="2 3">DSM 21085</strain>
    </source>
</reference>
<feature type="compositionally biased region" description="Basic and acidic residues" evidence="1">
    <location>
        <begin position="22"/>
        <end position="57"/>
    </location>
</feature>
<keyword evidence="3" id="KW-1185">Reference proteome</keyword>
<gene>
    <name evidence="2" type="ORF">J2Z82_001526</name>
</gene>
<dbReference type="RefSeq" id="WP_209480140.1">
    <property type="nucleotide sequence ID" value="NZ_JAGGKK010000006.1"/>
</dbReference>
<accession>A0ABS4HCF4</accession>
<dbReference type="EMBL" id="JAGGKK010000006">
    <property type="protein sequence ID" value="MBP1948590.1"/>
    <property type="molecule type" value="Genomic_DNA"/>
</dbReference>
<organism evidence="2 3">
    <name type="scientific">Virgibacillus litoralis</name>
    <dbReference type="NCBI Taxonomy" id="578221"/>
    <lineage>
        <taxon>Bacteria</taxon>
        <taxon>Bacillati</taxon>
        <taxon>Bacillota</taxon>
        <taxon>Bacilli</taxon>
        <taxon>Bacillales</taxon>
        <taxon>Bacillaceae</taxon>
        <taxon>Virgibacillus</taxon>
    </lineage>
</organism>
<name>A0ABS4HCF4_9BACI</name>